<protein>
    <submittedName>
        <fullName evidence="1">Uncharacterized protein</fullName>
    </submittedName>
</protein>
<keyword evidence="2" id="KW-1185">Reference proteome</keyword>
<dbReference type="AlphaFoldDB" id="A0AAE1NNA1"/>
<dbReference type="EMBL" id="JAWZYT010004874">
    <property type="protein sequence ID" value="KAK4292302.1"/>
    <property type="molecule type" value="Genomic_DNA"/>
</dbReference>
<organism evidence="1 2">
    <name type="scientific">Petrolisthes manimaculis</name>
    <dbReference type="NCBI Taxonomy" id="1843537"/>
    <lineage>
        <taxon>Eukaryota</taxon>
        <taxon>Metazoa</taxon>
        <taxon>Ecdysozoa</taxon>
        <taxon>Arthropoda</taxon>
        <taxon>Crustacea</taxon>
        <taxon>Multicrustacea</taxon>
        <taxon>Malacostraca</taxon>
        <taxon>Eumalacostraca</taxon>
        <taxon>Eucarida</taxon>
        <taxon>Decapoda</taxon>
        <taxon>Pleocyemata</taxon>
        <taxon>Anomura</taxon>
        <taxon>Galatheoidea</taxon>
        <taxon>Porcellanidae</taxon>
        <taxon>Petrolisthes</taxon>
    </lineage>
</organism>
<comment type="caution">
    <text evidence="1">The sequence shown here is derived from an EMBL/GenBank/DDBJ whole genome shotgun (WGS) entry which is preliminary data.</text>
</comment>
<evidence type="ECO:0000313" key="2">
    <source>
        <dbReference type="Proteomes" id="UP001292094"/>
    </source>
</evidence>
<name>A0AAE1NNA1_9EUCA</name>
<accession>A0AAE1NNA1</accession>
<evidence type="ECO:0000313" key="1">
    <source>
        <dbReference type="EMBL" id="KAK4292302.1"/>
    </source>
</evidence>
<gene>
    <name evidence="1" type="ORF">Pmani_034921</name>
</gene>
<proteinExistence type="predicted"/>
<reference evidence="1" key="1">
    <citation type="submission" date="2023-11" db="EMBL/GenBank/DDBJ databases">
        <title>Genome assemblies of two species of porcelain crab, Petrolisthes cinctipes and Petrolisthes manimaculis (Anomura: Porcellanidae).</title>
        <authorList>
            <person name="Angst P."/>
        </authorList>
    </citation>
    <scope>NUCLEOTIDE SEQUENCE</scope>
    <source>
        <strain evidence="1">PB745_02</strain>
        <tissue evidence="1">Gill</tissue>
    </source>
</reference>
<dbReference type="Proteomes" id="UP001292094">
    <property type="component" value="Unassembled WGS sequence"/>
</dbReference>
<sequence length="78" mass="9280">MPLLVGMNTEMALSLRRHCRFDGIRSWWHYQDGTTRKALLGWHYQDGTAALSTFMLAKLRRRHHITIFRQPGVQAWRE</sequence>